<sequence length="127" mass="15506">MQKDKEAEFDRIKLREWKRIKEERETLAKNHAAEMEESKRRYEAHDEEMDRIREQTEELRRNHAAKMHEIDRNHAAKMEENDRNNAAKMEEIDRNKMPPRWRVSSRHKSRRTTQPSRSLIMGETLKP</sequence>
<dbReference type="EMBL" id="CAICTM010002522">
    <property type="protein sequence ID" value="CAB9529507.1"/>
    <property type="molecule type" value="Genomic_DNA"/>
</dbReference>
<dbReference type="AlphaFoldDB" id="A0A9N8EWL1"/>
<reference evidence="2" key="1">
    <citation type="submission" date="2020-06" db="EMBL/GenBank/DDBJ databases">
        <authorList>
            <consortium name="Plant Systems Biology data submission"/>
        </authorList>
    </citation>
    <scope>NUCLEOTIDE SEQUENCE</scope>
    <source>
        <strain evidence="2">D6</strain>
    </source>
</reference>
<comment type="caution">
    <text evidence="2">The sequence shown here is derived from an EMBL/GenBank/DDBJ whole genome shotgun (WGS) entry which is preliminary data.</text>
</comment>
<gene>
    <name evidence="2" type="ORF">SEMRO_2524_G330240.1</name>
</gene>
<proteinExistence type="predicted"/>
<name>A0A9N8EWL1_9STRA</name>
<accession>A0A9N8EWL1</accession>
<feature type="compositionally biased region" description="Basic residues" evidence="1">
    <location>
        <begin position="97"/>
        <end position="111"/>
    </location>
</feature>
<protein>
    <submittedName>
        <fullName evidence="2">Uncharacterized protein</fullName>
    </submittedName>
</protein>
<organism evidence="2 3">
    <name type="scientific">Seminavis robusta</name>
    <dbReference type="NCBI Taxonomy" id="568900"/>
    <lineage>
        <taxon>Eukaryota</taxon>
        <taxon>Sar</taxon>
        <taxon>Stramenopiles</taxon>
        <taxon>Ochrophyta</taxon>
        <taxon>Bacillariophyta</taxon>
        <taxon>Bacillariophyceae</taxon>
        <taxon>Bacillariophycidae</taxon>
        <taxon>Naviculales</taxon>
        <taxon>Naviculaceae</taxon>
        <taxon>Seminavis</taxon>
    </lineage>
</organism>
<feature type="compositionally biased region" description="Basic and acidic residues" evidence="1">
    <location>
        <begin position="67"/>
        <end position="96"/>
    </location>
</feature>
<feature type="region of interest" description="Disordered" evidence="1">
    <location>
        <begin position="67"/>
        <end position="127"/>
    </location>
</feature>
<evidence type="ECO:0000256" key="1">
    <source>
        <dbReference type="SAM" id="MobiDB-lite"/>
    </source>
</evidence>
<evidence type="ECO:0000313" key="3">
    <source>
        <dbReference type="Proteomes" id="UP001153069"/>
    </source>
</evidence>
<evidence type="ECO:0000313" key="2">
    <source>
        <dbReference type="EMBL" id="CAB9529507.1"/>
    </source>
</evidence>
<dbReference type="Proteomes" id="UP001153069">
    <property type="component" value="Unassembled WGS sequence"/>
</dbReference>
<keyword evidence="3" id="KW-1185">Reference proteome</keyword>
<feature type="region of interest" description="Disordered" evidence="1">
    <location>
        <begin position="28"/>
        <end position="48"/>
    </location>
</feature>